<dbReference type="Proteomes" id="UP001392318">
    <property type="component" value="Unassembled WGS sequence"/>
</dbReference>
<organism evidence="1 2">
    <name type="scientific">Paraburkholderia unamae</name>
    <dbReference type="NCBI Taxonomy" id="219649"/>
    <lineage>
        <taxon>Bacteria</taxon>
        <taxon>Pseudomonadati</taxon>
        <taxon>Pseudomonadota</taxon>
        <taxon>Betaproteobacteria</taxon>
        <taxon>Burkholderiales</taxon>
        <taxon>Burkholderiaceae</taxon>
        <taxon>Paraburkholderia</taxon>
    </lineage>
</organism>
<protein>
    <submittedName>
        <fullName evidence="1">Uncharacterized protein</fullName>
    </submittedName>
</protein>
<accession>A0ACC6RH68</accession>
<comment type="caution">
    <text evidence="1">The sequence shown here is derived from an EMBL/GenBank/DDBJ whole genome shotgun (WGS) entry which is preliminary data.</text>
</comment>
<keyword evidence="2" id="KW-1185">Reference proteome</keyword>
<reference evidence="1" key="1">
    <citation type="submission" date="2024-01" db="EMBL/GenBank/DDBJ databases">
        <title>The diversity of rhizobia nodulating Mimosa spp. in eleven states of Brazil covering several biomes is determined by host plant, location, and edaphic factors.</title>
        <authorList>
            <person name="Rouws L."/>
            <person name="Barauna A."/>
            <person name="Beukes C."/>
            <person name="De Faria S.M."/>
            <person name="Gross E."/>
            <person name="Dos Reis Junior F.B."/>
            <person name="Simon M."/>
            <person name="Maluk M."/>
            <person name="Odee D.W."/>
            <person name="Kenicer G."/>
            <person name="Young J.P.W."/>
            <person name="Reis V.M."/>
            <person name="Zilli J."/>
            <person name="James E.K."/>
        </authorList>
    </citation>
    <scope>NUCLEOTIDE SEQUENCE</scope>
    <source>
        <strain evidence="1">JPY452</strain>
    </source>
</reference>
<gene>
    <name evidence="1" type="ORF">VSR83_11960</name>
</gene>
<dbReference type="EMBL" id="JAYMRU010000007">
    <property type="protein sequence ID" value="MEM5400797.1"/>
    <property type="molecule type" value="Genomic_DNA"/>
</dbReference>
<evidence type="ECO:0000313" key="2">
    <source>
        <dbReference type="Proteomes" id="UP001392318"/>
    </source>
</evidence>
<proteinExistence type="predicted"/>
<name>A0ACC6RH68_9BURK</name>
<evidence type="ECO:0000313" key="1">
    <source>
        <dbReference type="EMBL" id="MEM5400797.1"/>
    </source>
</evidence>
<sequence>MALTYSKLKEYWEGRRFKGRARRTIKWVGFNNCEVGCENVGGSTYITVYFHDHRIALFHADGRIMIDACGYESSPVTRARILNVTGIYLRSDSRKYRGSNKKVRIGDLPYTKGMWFLNGRCINPEICSETITTMDRSIVRSVAARLSHVTKLAITSTRMGLIDGRHAGIITMPELHNRIIEEGKSPTVDTVNMLAQYGCGSYYNPRHTAVYVRKSIDCIRERMYRLEGAYITREIEYGQQEKLAA</sequence>